<comment type="caution">
    <text evidence="1">The sequence shown here is derived from an EMBL/GenBank/DDBJ whole genome shotgun (WGS) entry which is preliminary data.</text>
</comment>
<gene>
    <name evidence="1" type="ORF">Tci_676441</name>
</gene>
<accession>A0A699KT48</accession>
<dbReference type="AlphaFoldDB" id="A0A699KT48"/>
<dbReference type="EMBL" id="BKCJ010540134">
    <property type="protein sequence ID" value="GFB04470.1"/>
    <property type="molecule type" value="Genomic_DNA"/>
</dbReference>
<protein>
    <submittedName>
        <fullName evidence="1">Putative reverse transcriptase domain-containing protein</fullName>
    </submittedName>
</protein>
<evidence type="ECO:0000313" key="1">
    <source>
        <dbReference type="EMBL" id="GFB04470.1"/>
    </source>
</evidence>
<reference evidence="1" key="1">
    <citation type="journal article" date="2019" name="Sci. Rep.">
        <title>Draft genome of Tanacetum cinerariifolium, the natural source of mosquito coil.</title>
        <authorList>
            <person name="Yamashiro T."/>
            <person name="Shiraishi A."/>
            <person name="Satake H."/>
            <person name="Nakayama K."/>
        </authorList>
    </citation>
    <scope>NUCLEOTIDE SEQUENCE</scope>
</reference>
<dbReference type="PANTHER" id="PTHR15503:SF45">
    <property type="entry name" value="RNA-DIRECTED DNA POLYMERASE HOMOLOG"/>
    <property type="match status" value="1"/>
</dbReference>
<dbReference type="InterPro" id="IPR032567">
    <property type="entry name" value="RTL1-rel"/>
</dbReference>
<proteinExistence type="predicted"/>
<dbReference type="Pfam" id="PF08284">
    <property type="entry name" value="RVP_2"/>
    <property type="match status" value="1"/>
</dbReference>
<sequence>QDLALTNQDLALTSRGQSALLCYTCGTSGYMGHCDENDTWCTWANSYCTASSLLSPYCTPWKCFAFCGSAVGDPVSSATNLVQIRRNNRANPKGNGCFECGAIGFKRDCPKLKNKDGEKVNAPVWVYAVGNAKKRVNASRDPDFNVFTRNNYDVKLADGKIVRVDTDMRGCTLNFLSRLFNIDLMPIELGSFNVIICMDWLKRCHAVIVCDEKLVQVPYGNETLTFRGNESNNGTKSRLTVISCSKAQEYMAKGCQVFLAQISAKKEEDRSKGKQLEDIPVVWDYPEVFPKGLPGLPLTRPVEFQIDLIP</sequence>
<dbReference type="PANTHER" id="PTHR15503">
    <property type="entry name" value="LDOC1 RELATED"/>
    <property type="match status" value="1"/>
</dbReference>
<feature type="non-terminal residue" evidence="1">
    <location>
        <position position="1"/>
    </location>
</feature>
<keyword evidence="1" id="KW-0695">RNA-directed DNA polymerase</keyword>
<keyword evidence="1" id="KW-0808">Transferase</keyword>
<keyword evidence="1" id="KW-0548">Nucleotidyltransferase</keyword>
<organism evidence="1">
    <name type="scientific">Tanacetum cinerariifolium</name>
    <name type="common">Dalmatian daisy</name>
    <name type="synonym">Chrysanthemum cinerariifolium</name>
    <dbReference type="NCBI Taxonomy" id="118510"/>
    <lineage>
        <taxon>Eukaryota</taxon>
        <taxon>Viridiplantae</taxon>
        <taxon>Streptophyta</taxon>
        <taxon>Embryophyta</taxon>
        <taxon>Tracheophyta</taxon>
        <taxon>Spermatophyta</taxon>
        <taxon>Magnoliopsida</taxon>
        <taxon>eudicotyledons</taxon>
        <taxon>Gunneridae</taxon>
        <taxon>Pentapetalae</taxon>
        <taxon>asterids</taxon>
        <taxon>campanulids</taxon>
        <taxon>Asterales</taxon>
        <taxon>Asteraceae</taxon>
        <taxon>Asteroideae</taxon>
        <taxon>Anthemideae</taxon>
        <taxon>Anthemidinae</taxon>
        <taxon>Tanacetum</taxon>
    </lineage>
</organism>
<name>A0A699KT48_TANCI</name>
<dbReference type="GO" id="GO:0003964">
    <property type="term" value="F:RNA-directed DNA polymerase activity"/>
    <property type="evidence" value="ECO:0007669"/>
    <property type="project" value="UniProtKB-KW"/>
</dbReference>